<keyword evidence="4" id="KW-1185">Reference proteome</keyword>
<protein>
    <submittedName>
        <fullName evidence="3">Non-homologous end joining protein Ku</fullName>
    </submittedName>
</protein>
<dbReference type="SUPFAM" id="SSF100939">
    <property type="entry name" value="SPOC domain-like"/>
    <property type="match status" value="1"/>
</dbReference>
<evidence type="ECO:0000259" key="2">
    <source>
        <dbReference type="Pfam" id="PF02735"/>
    </source>
</evidence>
<dbReference type="Pfam" id="PF02735">
    <property type="entry name" value="Ku"/>
    <property type="match status" value="1"/>
</dbReference>
<dbReference type="PANTHER" id="PTHR41251">
    <property type="entry name" value="NON-HOMOLOGOUS END JOINING PROTEIN KU"/>
    <property type="match status" value="1"/>
</dbReference>
<accession>A0ABS4NI21</accession>
<reference evidence="3" key="1">
    <citation type="submission" date="2021-03" db="EMBL/GenBank/DDBJ databases">
        <title>Genomic Encyclopedia of Type Strains, Phase IV (KMG-IV): sequencing the most valuable type-strain genomes for metagenomic binning, comparative biology and taxonomic classification.</title>
        <authorList>
            <person name="Goeker M."/>
        </authorList>
    </citation>
    <scope>NUCLEOTIDE SEQUENCE</scope>
    <source>
        <strain evidence="3">DSM 101588</strain>
    </source>
</reference>
<evidence type="ECO:0000256" key="1">
    <source>
        <dbReference type="ARBA" id="ARBA00023125"/>
    </source>
</evidence>
<dbReference type="EMBL" id="JAGGLT010000042">
    <property type="protein sequence ID" value="MBP2073305.1"/>
    <property type="molecule type" value="Genomic_DNA"/>
</dbReference>
<feature type="domain" description="Ku" evidence="2">
    <location>
        <begin position="3"/>
        <end position="71"/>
    </location>
</feature>
<gene>
    <name evidence="3" type="ORF">J2Z80_002857</name>
</gene>
<organism evidence="3 4">
    <name type="scientific">Thermoanaerobacterium butyriciformans</name>
    <dbReference type="NCBI Taxonomy" id="1702242"/>
    <lineage>
        <taxon>Bacteria</taxon>
        <taxon>Bacillati</taxon>
        <taxon>Bacillota</taxon>
        <taxon>Clostridia</taxon>
        <taxon>Thermoanaerobacterales</taxon>
        <taxon>Thermoanaerobacteraceae</taxon>
        <taxon>Thermoanaerobacterium</taxon>
    </lineage>
</organism>
<name>A0ABS4NI21_9THEO</name>
<evidence type="ECO:0000313" key="4">
    <source>
        <dbReference type="Proteomes" id="UP001166402"/>
    </source>
</evidence>
<dbReference type="PANTHER" id="PTHR41251:SF1">
    <property type="entry name" value="NON-HOMOLOGOUS END JOINING PROTEIN KU"/>
    <property type="match status" value="1"/>
</dbReference>
<dbReference type="InterPro" id="IPR016194">
    <property type="entry name" value="SPOC-like_C_dom_sf"/>
</dbReference>
<sequence length="102" mass="11824">MLVSDGEIVGQYEYEPGKFVIIDDKNFRYNIPMSTVKSIDIVDFIDIGQIDHIYCDKTYFIWPEDIGTKSYSFERFNESHKPSCDSKGYNKVKAGPYMCKSI</sequence>
<evidence type="ECO:0000313" key="3">
    <source>
        <dbReference type="EMBL" id="MBP2073305.1"/>
    </source>
</evidence>
<dbReference type="InterPro" id="IPR006164">
    <property type="entry name" value="DNA_bd_Ku70/Ku80"/>
</dbReference>
<comment type="caution">
    <text evidence="3">The sequence shown here is derived from an EMBL/GenBank/DDBJ whole genome shotgun (WGS) entry which is preliminary data.</text>
</comment>
<dbReference type="InterPro" id="IPR009187">
    <property type="entry name" value="Prok_Ku"/>
</dbReference>
<dbReference type="Proteomes" id="UP001166402">
    <property type="component" value="Unassembled WGS sequence"/>
</dbReference>
<keyword evidence="1" id="KW-0238">DNA-binding</keyword>
<proteinExistence type="predicted"/>